<dbReference type="RefSeq" id="XP_016612313.1">
    <property type="nucleotide sequence ID" value="XM_016748347.1"/>
</dbReference>
<organism evidence="2 3">
    <name type="scientific">Spizellomyces punctatus (strain DAOM BR117)</name>
    <dbReference type="NCBI Taxonomy" id="645134"/>
    <lineage>
        <taxon>Eukaryota</taxon>
        <taxon>Fungi</taxon>
        <taxon>Fungi incertae sedis</taxon>
        <taxon>Chytridiomycota</taxon>
        <taxon>Chytridiomycota incertae sedis</taxon>
        <taxon>Chytridiomycetes</taxon>
        <taxon>Spizellomycetales</taxon>
        <taxon>Spizellomycetaceae</taxon>
        <taxon>Spizellomyces</taxon>
    </lineage>
</organism>
<evidence type="ECO:0000313" key="3">
    <source>
        <dbReference type="Proteomes" id="UP000053201"/>
    </source>
</evidence>
<dbReference type="OrthoDB" id="10373232at2759"/>
<accession>A0A0L0HTT1</accession>
<dbReference type="VEuPathDB" id="FungiDB:SPPG_00012"/>
<proteinExistence type="predicted"/>
<evidence type="ECO:0000313" key="2">
    <source>
        <dbReference type="EMBL" id="KND04274.1"/>
    </source>
</evidence>
<reference evidence="2 3" key="1">
    <citation type="submission" date="2009-08" db="EMBL/GenBank/DDBJ databases">
        <title>The Genome Sequence of Spizellomyces punctatus strain DAOM BR117.</title>
        <authorList>
            <consortium name="The Broad Institute Genome Sequencing Platform"/>
            <person name="Russ C."/>
            <person name="Cuomo C."/>
            <person name="Shea T."/>
            <person name="Young S.K."/>
            <person name="Zeng Q."/>
            <person name="Koehrsen M."/>
            <person name="Haas B."/>
            <person name="Borodovsky M."/>
            <person name="Guigo R."/>
            <person name="Alvarado L."/>
            <person name="Berlin A."/>
            <person name="Bochicchio J."/>
            <person name="Borenstein D."/>
            <person name="Chapman S."/>
            <person name="Chen Z."/>
            <person name="Engels R."/>
            <person name="Freedman E."/>
            <person name="Gellesch M."/>
            <person name="Goldberg J."/>
            <person name="Griggs A."/>
            <person name="Gujja S."/>
            <person name="Heiman D."/>
            <person name="Hepburn T."/>
            <person name="Howarth C."/>
            <person name="Jen D."/>
            <person name="Larson L."/>
            <person name="Lewis B."/>
            <person name="Mehta T."/>
            <person name="Park D."/>
            <person name="Pearson M."/>
            <person name="Roberts A."/>
            <person name="Saif S."/>
            <person name="Shenoy N."/>
            <person name="Sisk P."/>
            <person name="Stolte C."/>
            <person name="Sykes S."/>
            <person name="Thomson T."/>
            <person name="Walk T."/>
            <person name="White J."/>
            <person name="Yandava C."/>
            <person name="Burger G."/>
            <person name="Gray M.W."/>
            <person name="Holland P.W.H."/>
            <person name="King N."/>
            <person name="Lang F.B.F."/>
            <person name="Roger A.J."/>
            <person name="Ruiz-Trillo I."/>
            <person name="Lander E."/>
            <person name="Nusbaum C."/>
        </authorList>
    </citation>
    <scope>NUCLEOTIDE SEQUENCE [LARGE SCALE GENOMIC DNA]</scope>
    <source>
        <strain evidence="2 3">DAOM BR117</strain>
    </source>
</reference>
<keyword evidence="3" id="KW-1185">Reference proteome</keyword>
<protein>
    <submittedName>
        <fullName evidence="2">Uncharacterized protein</fullName>
    </submittedName>
</protein>
<dbReference type="EMBL" id="KQ257450">
    <property type="protein sequence ID" value="KND04274.1"/>
    <property type="molecule type" value="Genomic_DNA"/>
</dbReference>
<dbReference type="InParanoid" id="A0A0L0HTT1"/>
<dbReference type="GeneID" id="27683767"/>
<evidence type="ECO:0000256" key="1">
    <source>
        <dbReference type="SAM" id="MobiDB-lite"/>
    </source>
</evidence>
<dbReference type="Proteomes" id="UP000053201">
    <property type="component" value="Unassembled WGS sequence"/>
</dbReference>
<feature type="region of interest" description="Disordered" evidence="1">
    <location>
        <begin position="98"/>
        <end position="117"/>
    </location>
</feature>
<dbReference type="AlphaFoldDB" id="A0A0L0HTT1"/>
<gene>
    <name evidence="2" type="ORF">SPPG_00012</name>
</gene>
<sequence>MAAKYLGPHLHEDHAKRDSELLIVGDKVCLACKWYPCVYRETKRSRHWHCLCGRNLARFRQAASHIPNCKIAQDAPLESCTTLQEMLACASPPSGLNGSSFSTSDGDGKSITDSPLASVSSDLDGSCVSQDDWLNSLLLGPNSGETVSQTHEDVVWSAAPDTASPLICQPLGERLVVPEFNTCSPATLESHNRTSMPVSFLPPTPSSDFSSPEDADLSAALAWQESAQAEPAPTLLSNPNSNPEDDVAVVWISVIMHDSKPSIPHISAPRPPSPPPRLWSIPIPVLSHMSISSLKQLVLRYMKFVDGPSEQGPPRKRTRMDEDIPLSPSYSPDDMQLWYWEGLRPRLLGGAALVGGCGLRDGDPILAFFPSHKI</sequence>
<name>A0A0L0HTT1_SPIPD</name>